<evidence type="ECO:0000256" key="1">
    <source>
        <dbReference type="SAM" id="MobiDB-lite"/>
    </source>
</evidence>
<keyword evidence="3" id="KW-1185">Reference proteome</keyword>
<feature type="compositionally biased region" description="Basic and acidic residues" evidence="1">
    <location>
        <begin position="1"/>
        <end position="21"/>
    </location>
</feature>
<name>A0A5J4ZY51_9ASTE</name>
<dbReference type="AlphaFoldDB" id="A0A5J4ZY51"/>
<proteinExistence type="predicted"/>
<dbReference type="Proteomes" id="UP000325577">
    <property type="component" value="Linkage Group LG4"/>
</dbReference>
<gene>
    <name evidence="2" type="ORF">F0562_010186</name>
</gene>
<feature type="region of interest" description="Disordered" evidence="1">
    <location>
        <begin position="1"/>
        <end position="52"/>
    </location>
</feature>
<accession>A0A5J4ZY51</accession>
<dbReference type="EMBL" id="CM018047">
    <property type="protein sequence ID" value="KAA8523763.1"/>
    <property type="molecule type" value="Genomic_DNA"/>
</dbReference>
<evidence type="ECO:0000313" key="2">
    <source>
        <dbReference type="EMBL" id="KAA8523763.1"/>
    </source>
</evidence>
<sequence>MNGGEEKGKEIGRKIKGERGGGGRSSDGFGRYDSDAGQRKQRKHGGLCSESEADRDVVGVPIRLRLSKMAALVSVGVGSLVGRRIFDIVWIDGEGGGVRD</sequence>
<evidence type="ECO:0000313" key="3">
    <source>
        <dbReference type="Proteomes" id="UP000325577"/>
    </source>
</evidence>
<reference evidence="2 3" key="1">
    <citation type="submission" date="2019-09" db="EMBL/GenBank/DDBJ databases">
        <title>A chromosome-level genome assembly of the Chinese tupelo Nyssa sinensis.</title>
        <authorList>
            <person name="Yang X."/>
            <person name="Kang M."/>
            <person name="Yang Y."/>
            <person name="Xiong H."/>
            <person name="Wang M."/>
            <person name="Zhang Z."/>
            <person name="Wang Z."/>
            <person name="Wu H."/>
            <person name="Ma T."/>
            <person name="Liu J."/>
            <person name="Xi Z."/>
        </authorList>
    </citation>
    <scope>NUCLEOTIDE SEQUENCE [LARGE SCALE GENOMIC DNA]</scope>
    <source>
        <strain evidence="2">J267</strain>
        <tissue evidence="2">Leaf</tissue>
    </source>
</reference>
<protein>
    <submittedName>
        <fullName evidence="2">Uncharacterized protein</fullName>
    </submittedName>
</protein>
<organism evidence="2 3">
    <name type="scientific">Nyssa sinensis</name>
    <dbReference type="NCBI Taxonomy" id="561372"/>
    <lineage>
        <taxon>Eukaryota</taxon>
        <taxon>Viridiplantae</taxon>
        <taxon>Streptophyta</taxon>
        <taxon>Embryophyta</taxon>
        <taxon>Tracheophyta</taxon>
        <taxon>Spermatophyta</taxon>
        <taxon>Magnoliopsida</taxon>
        <taxon>eudicotyledons</taxon>
        <taxon>Gunneridae</taxon>
        <taxon>Pentapetalae</taxon>
        <taxon>asterids</taxon>
        <taxon>Cornales</taxon>
        <taxon>Nyssaceae</taxon>
        <taxon>Nyssa</taxon>
    </lineage>
</organism>